<dbReference type="InterPro" id="IPR020937">
    <property type="entry name" value="SecA_CS"/>
</dbReference>
<dbReference type="EC" id="7.4.2.8" evidence="12"/>
<dbReference type="FunFam" id="3.40.50.300:FF:000429">
    <property type="entry name" value="Preprotein translocase subunit SecA"/>
    <property type="match status" value="1"/>
</dbReference>
<dbReference type="Proteomes" id="UP000184233">
    <property type="component" value="Unassembled WGS sequence"/>
</dbReference>
<dbReference type="AlphaFoldDB" id="A0A1M3KXA9"/>
<evidence type="ECO:0000256" key="4">
    <source>
        <dbReference type="ARBA" id="ARBA00022475"/>
    </source>
</evidence>
<evidence type="ECO:0000256" key="10">
    <source>
        <dbReference type="ARBA" id="ARBA00023010"/>
    </source>
</evidence>
<feature type="region of interest" description="Disordered" evidence="14">
    <location>
        <begin position="953"/>
        <end position="1055"/>
    </location>
</feature>
<evidence type="ECO:0000256" key="12">
    <source>
        <dbReference type="HAMAP-Rule" id="MF_01382"/>
    </source>
</evidence>
<dbReference type="Gene3D" id="3.90.1440.10">
    <property type="entry name" value="SecA, preprotein cross-linking domain"/>
    <property type="match status" value="1"/>
</dbReference>
<dbReference type="STRING" id="1895771.BGO89_10915"/>
<evidence type="ECO:0000256" key="6">
    <source>
        <dbReference type="ARBA" id="ARBA00022741"/>
    </source>
</evidence>
<dbReference type="PROSITE" id="PS01312">
    <property type="entry name" value="SECA"/>
    <property type="match status" value="1"/>
</dbReference>
<evidence type="ECO:0000259" key="15">
    <source>
        <dbReference type="PROSITE" id="PS51192"/>
    </source>
</evidence>
<evidence type="ECO:0000256" key="1">
    <source>
        <dbReference type="ARBA" id="ARBA00004170"/>
    </source>
</evidence>
<comment type="caution">
    <text evidence="18">The sequence shown here is derived from an EMBL/GenBank/DDBJ whole genome shotgun (WGS) entry which is preliminary data.</text>
</comment>
<dbReference type="InterPro" id="IPR014018">
    <property type="entry name" value="SecA_motor_DEAD"/>
</dbReference>
<dbReference type="GO" id="GO:0005829">
    <property type="term" value="C:cytosol"/>
    <property type="evidence" value="ECO:0007669"/>
    <property type="project" value="TreeGrafter"/>
</dbReference>
<keyword evidence="6 12" id="KW-0547">Nucleotide-binding</keyword>
<organism evidence="18 19">
    <name type="scientific">Candidatus Kapaibacterium thiocyanatum</name>
    <dbReference type="NCBI Taxonomy" id="1895771"/>
    <lineage>
        <taxon>Bacteria</taxon>
        <taxon>Pseudomonadati</taxon>
        <taxon>Candidatus Kapaibacteriota</taxon>
        <taxon>Candidatus Kapaibacteriia</taxon>
        <taxon>Candidatus Kapaibacteriales</taxon>
        <taxon>Candidatus Kapaibacteriaceae</taxon>
        <taxon>Candidatus Kapaibacterium</taxon>
    </lineage>
</organism>
<dbReference type="SMART" id="SM00958">
    <property type="entry name" value="SecA_PP_bind"/>
    <property type="match status" value="1"/>
</dbReference>
<dbReference type="PANTHER" id="PTHR30612">
    <property type="entry name" value="SECA INNER MEMBRANE COMPONENT OF SEC PROTEIN SECRETION SYSTEM"/>
    <property type="match status" value="1"/>
</dbReference>
<evidence type="ECO:0000256" key="9">
    <source>
        <dbReference type="ARBA" id="ARBA00022967"/>
    </source>
</evidence>
<keyword evidence="10 12" id="KW-0811">Translocation</keyword>
<keyword evidence="5 12" id="KW-0963">Cytoplasm</keyword>
<comment type="catalytic activity">
    <reaction evidence="12">
        <text>ATP + H2O + cellular proteinSide 1 = ADP + phosphate + cellular proteinSide 2.</text>
        <dbReference type="EC" id="7.4.2.8"/>
    </reaction>
</comment>
<dbReference type="GO" id="GO:0065002">
    <property type="term" value="P:intracellular protein transmembrane transport"/>
    <property type="evidence" value="ECO:0007669"/>
    <property type="project" value="UniProtKB-UniRule"/>
</dbReference>
<dbReference type="Pfam" id="PF01043">
    <property type="entry name" value="SecA_PP_bind"/>
    <property type="match status" value="1"/>
</dbReference>
<evidence type="ECO:0000256" key="11">
    <source>
        <dbReference type="ARBA" id="ARBA00023136"/>
    </source>
</evidence>
<feature type="domain" description="Helicase ATP-binding" evidence="15">
    <location>
        <begin position="146"/>
        <end position="304"/>
    </location>
</feature>
<sequence length="1055" mass="119515">MISLLKKIFGTKHDKDVKALLPIVDEINEIYETYHTLSDDDLRAKTDEFRQQIAASIQSLVEEEEAIREQLRNDGSMTHIERSNAYARIGEIEREKFKTVQETLDGILPEAFALVKQACKRLVGLEYDVVGQQLRWDMVPYDVQLIGGIVLHQGKISEMATGEGKTLVATLPLYLNALAGRGVHLVTVNDYLARRDREWMQPIFDMLGISTGCIQSNMPPQQRKAEYQADITYGTNNEFGFDYLRDNMVNDAVDMGQRGHWFAIVDEVDSVLIDEARTPLIISGPVTTASSDQAFVEMNPRVRRLVEVQSRLINTLVADAEKLSASGTKEDRAKAGVCILSAHRGMPKHNRLAKLLQDPDNMKLLKETELDYLKEQGQRMHVIDDELFFTVDEKNHQIDISDKGRELLCSAQEDPEMFVIPDIASEMSALEGDETITGQDKQEKKDALMRVFAERSDRIHVINQLLRAYSLYVRDDEYVVQEGKIKIVDEFTGRILEGRRYSDGLHQAIEAKEGVMVEQDTQTFATVTLQNYFRLYHKLAGMTGTAETEAGEFFEIYKLDVVVIPTNRGIARKDLDDLIYRTKREKYNAVVEAVQQYIKDGRAVLVGTTSVEVSEVLSKMLKRANVPHNVLNAKQHQREAEIVSGAGRKAAVTIATNMAGRGTDIKLDADVKANGGLAIIGTERHEARRIDRQLRGRAGRQGDPGSSQFFISLEDDLMRLFGGERIAAVMQRLKVPEGEPIQSPLVTKSVGNAQKRVEGNNFGVRKRLLEYDNVMNQQREVIYDRRRHALMGERMRGDFFEYINEMSEDWYDQFHGENDTDGFKNAVRTTLLCEPDITEQDFSSLKKEDVVQRVVDAATDFYDRKETMLGNEFMGALERVATLQTIDDRWREHLRGMDDLKEGIYLRAYGQKDPLLEYKQEAYKIFIDLVKDINKDSVHFAFRYFPAVAQQQQRAQEPVEQQQEQRPAPAQRPAPQPPAARSVTASRPLTFSHPTASSSFGGAEETERVPAQQNVTTVRNEGPAIGRNEPCPHHPERKFKNCCGADGSKHCVRTS</sequence>
<dbReference type="GO" id="GO:0043952">
    <property type="term" value="P:protein transport by the Sec complex"/>
    <property type="evidence" value="ECO:0007669"/>
    <property type="project" value="TreeGrafter"/>
</dbReference>
<comment type="subcellular location">
    <subcellularLocation>
        <location evidence="12">Cell membrane</location>
        <topology evidence="12">Peripheral membrane protein</topology>
        <orientation evidence="12">Cytoplasmic side</orientation>
    </subcellularLocation>
    <subcellularLocation>
        <location evidence="12">Cytoplasm</location>
    </subcellularLocation>
    <subcellularLocation>
        <location evidence="1">Membrane</location>
        <topology evidence="1">Peripheral membrane protein</topology>
    </subcellularLocation>
    <text evidence="12">Distribution is 50-50.</text>
</comment>
<dbReference type="InterPro" id="IPR011116">
    <property type="entry name" value="SecA_Wing/Scaffold"/>
</dbReference>
<evidence type="ECO:0000313" key="18">
    <source>
        <dbReference type="EMBL" id="OJX57017.1"/>
    </source>
</evidence>
<evidence type="ECO:0000256" key="7">
    <source>
        <dbReference type="ARBA" id="ARBA00022840"/>
    </source>
</evidence>
<dbReference type="GO" id="GO:0017038">
    <property type="term" value="P:protein import"/>
    <property type="evidence" value="ECO:0007669"/>
    <property type="project" value="InterPro"/>
</dbReference>
<accession>A0A1M3KXA9</accession>
<evidence type="ECO:0000313" key="19">
    <source>
        <dbReference type="Proteomes" id="UP000184233"/>
    </source>
</evidence>
<dbReference type="SMART" id="SM00957">
    <property type="entry name" value="SecA_DEAD"/>
    <property type="match status" value="1"/>
</dbReference>
<keyword evidence="9 12" id="KW-1278">Translocase</keyword>
<dbReference type="Pfam" id="PF07516">
    <property type="entry name" value="SecA_SW"/>
    <property type="match status" value="1"/>
</dbReference>
<dbReference type="PROSITE" id="PS51192">
    <property type="entry name" value="HELICASE_ATP_BIND_1"/>
    <property type="match status" value="1"/>
</dbReference>
<dbReference type="PANTHER" id="PTHR30612:SF0">
    <property type="entry name" value="CHLOROPLAST PROTEIN-TRANSPORTING ATPASE"/>
    <property type="match status" value="1"/>
</dbReference>
<dbReference type="PRINTS" id="PR00906">
    <property type="entry name" value="SECA"/>
</dbReference>
<keyword evidence="7 12" id="KW-0067">ATP-binding</keyword>
<dbReference type="NCBIfam" id="TIGR00963">
    <property type="entry name" value="secA"/>
    <property type="match status" value="1"/>
</dbReference>
<evidence type="ECO:0000256" key="13">
    <source>
        <dbReference type="RuleBase" id="RU003874"/>
    </source>
</evidence>
<keyword evidence="3 12" id="KW-0813">Transport</keyword>
<reference evidence="18 19" key="1">
    <citation type="submission" date="2016-09" db="EMBL/GenBank/DDBJ databases">
        <title>Genome-resolved meta-omics ties microbial dynamics to process performance in biotechnology for thiocyanate degradation.</title>
        <authorList>
            <person name="Kantor R.S."/>
            <person name="Huddy R.J."/>
            <person name="Iyer R."/>
            <person name="Thomas B.C."/>
            <person name="Brown C.T."/>
            <person name="Anantharaman K."/>
            <person name="Tringe S."/>
            <person name="Hettich R.L."/>
            <person name="Harrison S.T."/>
            <person name="Banfield J.F."/>
        </authorList>
    </citation>
    <scope>NUCLEOTIDE SEQUENCE [LARGE SCALE GENOMIC DNA]</scope>
    <source>
        <strain evidence="18">59-99</strain>
    </source>
</reference>
<feature type="compositionally biased region" description="Low complexity" evidence="14">
    <location>
        <begin position="953"/>
        <end position="969"/>
    </location>
</feature>
<feature type="domain" description="SecA family profile" evidence="17">
    <location>
        <begin position="2"/>
        <end position="742"/>
    </location>
</feature>
<name>A0A1M3KXA9_9BACT</name>
<keyword evidence="11 12" id="KW-0472">Membrane</keyword>
<dbReference type="InterPro" id="IPR014001">
    <property type="entry name" value="Helicase_ATP-bd"/>
</dbReference>
<evidence type="ECO:0000256" key="3">
    <source>
        <dbReference type="ARBA" id="ARBA00022448"/>
    </source>
</evidence>
<evidence type="ECO:0000256" key="8">
    <source>
        <dbReference type="ARBA" id="ARBA00022927"/>
    </source>
</evidence>
<dbReference type="GO" id="GO:0031522">
    <property type="term" value="C:cell envelope Sec protein transport complex"/>
    <property type="evidence" value="ECO:0007669"/>
    <property type="project" value="TreeGrafter"/>
</dbReference>
<dbReference type="InterPro" id="IPR036670">
    <property type="entry name" value="SecA_X-link_sf"/>
</dbReference>
<dbReference type="FunFam" id="3.40.50.300:FF:000246">
    <property type="entry name" value="Preprotein translocase subunit SecA"/>
    <property type="match status" value="1"/>
</dbReference>
<keyword evidence="8 12" id="KW-0653">Protein transport</keyword>
<dbReference type="GO" id="GO:0006605">
    <property type="term" value="P:protein targeting"/>
    <property type="evidence" value="ECO:0007669"/>
    <property type="project" value="UniProtKB-UniRule"/>
</dbReference>
<evidence type="ECO:0000259" key="16">
    <source>
        <dbReference type="PROSITE" id="PS51194"/>
    </source>
</evidence>
<dbReference type="PROSITE" id="PS51196">
    <property type="entry name" value="SECA_MOTOR_DEAD"/>
    <property type="match status" value="1"/>
</dbReference>
<feature type="domain" description="Helicase C-terminal" evidence="16">
    <location>
        <begin position="574"/>
        <end position="758"/>
    </location>
</feature>
<dbReference type="Gene3D" id="3.40.50.300">
    <property type="entry name" value="P-loop containing nucleotide triphosphate hydrolases"/>
    <property type="match status" value="3"/>
</dbReference>
<dbReference type="CDD" id="cd17928">
    <property type="entry name" value="DEXDc_SecA"/>
    <property type="match status" value="1"/>
</dbReference>
<evidence type="ECO:0000256" key="5">
    <source>
        <dbReference type="ARBA" id="ARBA00022490"/>
    </source>
</evidence>
<dbReference type="GO" id="GO:0008564">
    <property type="term" value="F:protein-exporting ATPase activity"/>
    <property type="evidence" value="ECO:0007669"/>
    <property type="project" value="UniProtKB-EC"/>
</dbReference>
<proteinExistence type="inferred from homology"/>
<dbReference type="SUPFAM" id="SSF81767">
    <property type="entry name" value="Pre-protein crosslinking domain of SecA"/>
    <property type="match status" value="1"/>
</dbReference>
<gene>
    <name evidence="12 18" type="primary">secA</name>
    <name evidence="18" type="ORF">BGO89_10915</name>
</gene>
<dbReference type="CDD" id="cd18803">
    <property type="entry name" value="SF2_C_secA"/>
    <property type="match status" value="1"/>
</dbReference>
<dbReference type="SUPFAM" id="SSF81886">
    <property type="entry name" value="Helical scaffold and wing domains of SecA"/>
    <property type="match status" value="1"/>
</dbReference>
<dbReference type="HAMAP" id="MF_01382">
    <property type="entry name" value="SecA"/>
    <property type="match status" value="1"/>
</dbReference>
<dbReference type="SUPFAM" id="SSF52540">
    <property type="entry name" value="P-loop containing nucleoside triphosphate hydrolases"/>
    <property type="match status" value="2"/>
</dbReference>
<dbReference type="InterPro" id="IPR036266">
    <property type="entry name" value="SecA_Wing/Scaffold_sf"/>
</dbReference>
<dbReference type="InterPro" id="IPR044722">
    <property type="entry name" value="SecA_SF2_C"/>
</dbReference>
<dbReference type="InterPro" id="IPR027417">
    <property type="entry name" value="P-loop_NTPase"/>
</dbReference>
<dbReference type="PROSITE" id="PS51194">
    <property type="entry name" value="HELICASE_CTER"/>
    <property type="match status" value="1"/>
</dbReference>
<evidence type="ECO:0000259" key="17">
    <source>
        <dbReference type="PROSITE" id="PS51196"/>
    </source>
</evidence>
<dbReference type="InterPro" id="IPR000185">
    <property type="entry name" value="SecA"/>
</dbReference>
<evidence type="ECO:0000256" key="14">
    <source>
        <dbReference type="SAM" id="MobiDB-lite"/>
    </source>
</evidence>
<feature type="binding site" evidence="12">
    <location>
        <position position="144"/>
    </location>
    <ligand>
        <name>ATP</name>
        <dbReference type="ChEBI" id="CHEBI:30616"/>
    </ligand>
</feature>
<dbReference type="Pfam" id="PF21090">
    <property type="entry name" value="P-loop_SecA"/>
    <property type="match status" value="1"/>
</dbReference>
<comment type="similarity">
    <text evidence="2 12 13">Belongs to the SecA family.</text>
</comment>
<dbReference type="Pfam" id="PF07517">
    <property type="entry name" value="SecA_DEAD"/>
    <property type="match status" value="1"/>
</dbReference>
<feature type="binding site" evidence="12">
    <location>
        <begin position="162"/>
        <end position="166"/>
    </location>
    <ligand>
        <name>ATP</name>
        <dbReference type="ChEBI" id="CHEBI:30616"/>
    </ligand>
</feature>
<dbReference type="GO" id="GO:0005886">
    <property type="term" value="C:plasma membrane"/>
    <property type="evidence" value="ECO:0007669"/>
    <property type="project" value="UniProtKB-SubCell"/>
</dbReference>
<feature type="compositionally biased region" description="Polar residues" evidence="14">
    <location>
        <begin position="983"/>
        <end position="1000"/>
    </location>
</feature>
<dbReference type="EMBL" id="MKVH01000024">
    <property type="protein sequence ID" value="OJX57017.1"/>
    <property type="molecule type" value="Genomic_DNA"/>
</dbReference>
<comment type="function">
    <text evidence="12">Part of the Sec protein translocase complex. Interacts with the SecYEG preprotein conducting channel. Has a central role in coupling the hydrolysis of ATP to the transfer of proteins into and across the cell membrane, serving as an ATP-driven molecular motor driving the stepwise translocation of polypeptide chains across the membrane.</text>
</comment>
<dbReference type="InterPro" id="IPR011115">
    <property type="entry name" value="SecA_DEAD"/>
</dbReference>
<dbReference type="InterPro" id="IPR011130">
    <property type="entry name" value="SecA_preprotein_X-link_dom"/>
</dbReference>
<protein>
    <recommendedName>
        <fullName evidence="12 13">Protein translocase subunit SecA</fullName>
        <ecNumber evidence="12">7.4.2.8</ecNumber>
    </recommendedName>
</protein>
<dbReference type="Gene3D" id="1.10.3060.10">
    <property type="entry name" value="Helical scaffold and wing domains of SecA"/>
    <property type="match status" value="1"/>
</dbReference>
<dbReference type="GO" id="GO:0005524">
    <property type="term" value="F:ATP binding"/>
    <property type="evidence" value="ECO:0007669"/>
    <property type="project" value="UniProtKB-UniRule"/>
</dbReference>
<keyword evidence="4 12" id="KW-1003">Cell membrane</keyword>
<evidence type="ECO:0000256" key="2">
    <source>
        <dbReference type="ARBA" id="ARBA00007650"/>
    </source>
</evidence>
<dbReference type="InterPro" id="IPR001650">
    <property type="entry name" value="Helicase_C-like"/>
</dbReference>
<comment type="subunit">
    <text evidence="12">Monomer and homodimer. Part of the essential Sec protein translocation apparatus which comprises SecA, SecYEG and auxiliary proteins SecDF. Other proteins may also be involved.</text>
</comment>
<feature type="binding site" evidence="12">
    <location>
        <position position="664"/>
    </location>
    <ligand>
        <name>ATP</name>
        <dbReference type="ChEBI" id="CHEBI:30616"/>
    </ligand>
</feature>